<feature type="region of interest" description="Disordered" evidence="1">
    <location>
        <begin position="1"/>
        <end position="38"/>
    </location>
</feature>
<keyword evidence="2" id="KW-1185">Reference proteome</keyword>
<dbReference type="Proteomes" id="UP001652623">
    <property type="component" value="Chromosome 9"/>
</dbReference>
<organism evidence="2 3">
    <name type="scientific">Ziziphus jujuba</name>
    <name type="common">Chinese jujube</name>
    <name type="synonym">Ziziphus sativa</name>
    <dbReference type="NCBI Taxonomy" id="326968"/>
    <lineage>
        <taxon>Eukaryota</taxon>
        <taxon>Viridiplantae</taxon>
        <taxon>Streptophyta</taxon>
        <taxon>Embryophyta</taxon>
        <taxon>Tracheophyta</taxon>
        <taxon>Spermatophyta</taxon>
        <taxon>Magnoliopsida</taxon>
        <taxon>eudicotyledons</taxon>
        <taxon>Gunneridae</taxon>
        <taxon>Pentapetalae</taxon>
        <taxon>rosids</taxon>
        <taxon>fabids</taxon>
        <taxon>Rosales</taxon>
        <taxon>Rhamnaceae</taxon>
        <taxon>Paliureae</taxon>
        <taxon>Ziziphus</taxon>
    </lineage>
</organism>
<gene>
    <name evidence="3" type="primary">LOC107425920</name>
</gene>
<protein>
    <submittedName>
        <fullName evidence="3">Uncharacterized protein LOC107425920 isoform X2</fullName>
    </submittedName>
</protein>
<dbReference type="GeneID" id="107425920"/>
<evidence type="ECO:0000313" key="3">
    <source>
        <dbReference type="RefSeq" id="XP_060667420.1"/>
    </source>
</evidence>
<sequence>METETPSFANEQLDSSVGGVAGGVAAAGGSTSNDNRGKHRILAELKRLEQELKSLEGDWTGFRMKRPGDVPLCWVFWHRKSWKSLKEPKMSHQYVLNCCPI</sequence>
<dbReference type="RefSeq" id="XP_060667420.1">
    <property type="nucleotide sequence ID" value="XM_060811437.1"/>
</dbReference>
<reference evidence="3" key="1">
    <citation type="submission" date="2025-08" db="UniProtKB">
        <authorList>
            <consortium name="RefSeq"/>
        </authorList>
    </citation>
    <scope>IDENTIFICATION</scope>
    <source>
        <tissue evidence="3">Seedling</tissue>
    </source>
</reference>
<evidence type="ECO:0000313" key="2">
    <source>
        <dbReference type="Proteomes" id="UP001652623"/>
    </source>
</evidence>
<proteinExistence type="predicted"/>
<accession>A0ABM3ZSG0</accession>
<name>A0ABM3ZSG0_ZIZJJ</name>
<evidence type="ECO:0000256" key="1">
    <source>
        <dbReference type="SAM" id="MobiDB-lite"/>
    </source>
</evidence>
<feature type="compositionally biased region" description="Polar residues" evidence="1">
    <location>
        <begin position="1"/>
        <end position="14"/>
    </location>
</feature>